<dbReference type="NCBIfam" id="TIGR03688">
    <property type="entry name" value="depupylase_Dop"/>
    <property type="match status" value="1"/>
</dbReference>
<evidence type="ECO:0000313" key="4">
    <source>
        <dbReference type="EMBL" id="CAB4713778.1"/>
    </source>
</evidence>
<evidence type="ECO:0000313" key="6">
    <source>
        <dbReference type="EMBL" id="CAB5011832.1"/>
    </source>
</evidence>
<reference evidence="4" key="1">
    <citation type="submission" date="2020-05" db="EMBL/GenBank/DDBJ databases">
        <authorList>
            <person name="Chiriac C."/>
            <person name="Salcher M."/>
            <person name="Ghai R."/>
            <person name="Kavagutti S V."/>
        </authorList>
    </citation>
    <scope>NUCLEOTIDE SEQUENCE</scope>
</reference>
<evidence type="ECO:0000256" key="1">
    <source>
        <dbReference type="ARBA" id="ARBA00009114"/>
    </source>
</evidence>
<dbReference type="GO" id="GO:0016811">
    <property type="term" value="F:hydrolase activity, acting on carbon-nitrogen (but not peptide) bonds, in linear amides"/>
    <property type="evidence" value="ECO:0007669"/>
    <property type="project" value="InterPro"/>
</dbReference>
<dbReference type="InterPro" id="IPR004347">
    <property type="entry name" value="Pup_ligase/deamidase"/>
</dbReference>
<dbReference type="PANTHER" id="PTHR42307">
    <property type="entry name" value="PUP DEAMIDASE/DEPUPYLASE"/>
    <property type="match status" value="1"/>
</dbReference>
<dbReference type="AlphaFoldDB" id="A0A6J6QXE9"/>
<dbReference type="EMBL" id="CAESAD010000002">
    <property type="protein sequence ID" value="CAB4335606.1"/>
    <property type="molecule type" value="Genomic_DNA"/>
</dbReference>
<dbReference type="Pfam" id="PF03136">
    <property type="entry name" value="Pup_ligase"/>
    <property type="match status" value="1"/>
</dbReference>
<organism evidence="4">
    <name type="scientific">freshwater metagenome</name>
    <dbReference type="NCBI Taxonomy" id="449393"/>
    <lineage>
        <taxon>unclassified sequences</taxon>
        <taxon>metagenomes</taxon>
        <taxon>ecological metagenomes</taxon>
    </lineage>
</organism>
<gene>
    <name evidence="4" type="ORF">UFOPK2648_01048</name>
    <name evidence="5" type="ORF">UFOPK3037_01328</name>
    <name evidence="3" type="ORF">UFOPK3406_00854</name>
    <name evidence="2" type="ORF">UFOPK3925_00556</name>
    <name evidence="6" type="ORF">UFOPK4097_00366</name>
</gene>
<dbReference type="GO" id="GO:0008233">
    <property type="term" value="F:peptidase activity"/>
    <property type="evidence" value="ECO:0007669"/>
    <property type="project" value="InterPro"/>
</dbReference>
<name>A0A6J6QXE9_9ZZZZ</name>
<protein>
    <submittedName>
        <fullName evidence="4">Unannotated protein</fullName>
    </submittedName>
</protein>
<evidence type="ECO:0000313" key="2">
    <source>
        <dbReference type="EMBL" id="CAB4335606.1"/>
    </source>
</evidence>
<dbReference type="GO" id="GO:0070490">
    <property type="term" value="P:protein pupylation"/>
    <property type="evidence" value="ECO:0007669"/>
    <property type="project" value="TreeGrafter"/>
</dbReference>
<evidence type="ECO:0000313" key="5">
    <source>
        <dbReference type="EMBL" id="CAB4811380.1"/>
    </source>
</evidence>
<proteinExistence type="inferred from homology"/>
<dbReference type="EMBL" id="CAESAI010000018">
    <property type="protein sequence ID" value="CAB4339324.1"/>
    <property type="molecule type" value="Genomic_DNA"/>
</dbReference>
<sequence length="506" mass="57024">MSVRRIMGIESEFGISNPKDSSANPMLLSSQVVNAYGNEVMPNRIRRMRWDYDVESPLRDARGFDMSRAEADPSQLTDDDYGLANLVLPNGARYYVDHAHPEYASPEVTNPYDAALWDNAGDRIIEKSARLVSSITGELITVYKNNTDGKGVSYGTHENYQVSREVPFLDLVKYLTPFFVTRCIFAGAGRVGIGQEVIEPGFQISQRADFFEAEVGLETTLRRPIINTRDEPHANPDLHRRLHVIIGDANMSHRMTYLKMGATAIVLSMIESEFLKVDFELYDPVTSMHLVSHDYKFETKQRLRDGSEMSALEMQKHYQRSAAEFLVATRDEDPMSHDVVQLWGRILQTLETNPMSLVGEVDWITKLSIMNGYRNREQMLWNDSRLAAIDIQFSDLRPDKGLARVLQQKGKMEIMFSEEQISQAVANPPTDTRAYFRGNCVSKYVDQVAAASWDSVILDLGDQIPLKRISTPDARGGTELATAQLFAQSSSAEQLLANLTPAHILE</sequence>
<dbReference type="EMBL" id="CAFBPK010000003">
    <property type="protein sequence ID" value="CAB5011832.1"/>
    <property type="molecule type" value="Genomic_DNA"/>
</dbReference>
<accession>A0A6J6QXE9</accession>
<dbReference type="GO" id="GO:0010498">
    <property type="term" value="P:proteasomal protein catabolic process"/>
    <property type="evidence" value="ECO:0007669"/>
    <property type="project" value="InterPro"/>
</dbReference>
<dbReference type="InterPro" id="IPR022366">
    <property type="entry name" value="Pup_deamidase"/>
</dbReference>
<dbReference type="GO" id="GO:0005524">
    <property type="term" value="F:ATP binding"/>
    <property type="evidence" value="ECO:0007669"/>
    <property type="project" value="TreeGrafter"/>
</dbReference>
<evidence type="ECO:0000313" key="3">
    <source>
        <dbReference type="EMBL" id="CAB4339324.1"/>
    </source>
</evidence>
<dbReference type="EMBL" id="CAEZYC010000065">
    <property type="protein sequence ID" value="CAB4713778.1"/>
    <property type="molecule type" value="Genomic_DNA"/>
</dbReference>
<dbReference type="PANTHER" id="PTHR42307:SF2">
    <property type="entry name" value="PUP DEAMIDASE_DEPUPYLASE"/>
    <property type="match status" value="1"/>
</dbReference>
<dbReference type="EMBL" id="CAFAAO010000021">
    <property type="protein sequence ID" value="CAB4811380.1"/>
    <property type="molecule type" value="Genomic_DNA"/>
</dbReference>
<dbReference type="PIRSF" id="PIRSF018077">
    <property type="entry name" value="UCP018077"/>
    <property type="match status" value="1"/>
</dbReference>
<comment type="similarity">
    <text evidence="1">Belongs to the Pup ligase/Pup deamidase family. Pup deamidase subfamily.</text>
</comment>
<dbReference type="GO" id="GO:0019941">
    <property type="term" value="P:modification-dependent protein catabolic process"/>
    <property type="evidence" value="ECO:0007669"/>
    <property type="project" value="InterPro"/>
</dbReference>